<reference evidence="5" key="1">
    <citation type="journal article" date="2015" name="Nature">
        <title>Complex archaea that bridge the gap between prokaryotes and eukaryotes.</title>
        <authorList>
            <person name="Spang A."/>
            <person name="Saw J.H."/>
            <person name="Jorgensen S.L."/>
            <person name="Zaremba-Niedzwiedzka K."/>
            <person name="Martijn J."/>
            <person name="Lind A.E."/>
            <person name="van Eijk R."/>
            <person name="Schleper C."/>
            <person name="Guy L."/>
            <person name="Ettema T.J."/>
        </authorList>
    </citation>
    <scope>NUCLEOTIDE SEQUENCE</scope>
</reference>
<keyword evidence="1" id="KW-0963">Cytoplasm</keyword>
<evidence type="ECO:0000256" key="2">
    <source>
        <dbReference type="ARBA" id="ARBA00022785"/>
    </source>
</evidence>
<dbReference type="InterPro" id="IPR043133">
    <property type="entry name" value="GTP-CH-I_C/QueF"/>
</dbReference>
<dbReference type="GO" id="GO:0005737">
    <property type="term" value="C:cytoplasm"/>
    <property type="evidence" value="ECO:0007669"/>
    <property type="project" value="InterPro"/>
</dbReference>
<dbReference type="Pfam" id="PF14489">
    <property type="entry name" value="QueF"/>
    <property type="match status" value="1"/>
</dbReference>
<keyword evidence="4" id="KW-0560">Oxidoreductase</keyword>
<protein>
    <recommendedName>
        <fullName evidence="6">NADPH-dependent 7-cyano-7-deazaguanine reductase N-terminal domain-containing protein</fullName>
    </recommendedName>
</protein>
<evidence type="ECO:0000313" key="5">
    <source>
        <dbReference type="EMBL" id="KKN01540.1"/>
    </source>
</evidence>
<dbReference type="EMBL" id="LAZR01005249">
    <property type="protein sequence ID" value="KKN01540.1"/>
    <property type="molecule type" value="Genomic_DNA"/>
</dbReference>
<dbReference type="Gene3D" id="3.30.1130.10">
    <property type="match status" value="1"/>
</dbReference>
<gene>
    <name evidence="5" type="ORF">LCGC14_1126730</name>
</gene>
<evidence type="ECO:0008006" key="6">
    <source>
        <dbReference type="Google" id="ProtNLM"/>
    </source>
</evidence>
<proteinExistence type="inferred from homology"/>
<dbReference type="PIRSF" id="PIRSF027377">
    <property type="entry name" value="Nitrile_oxidored_QueF"/>
    <property type="match status" value="1"/>
</dbReference>
<dbReference type="HAMAP" id="MF_00818">
    <property type="entry name" value="QueF_type1"/>
    <property type="match status" value="1"/>
</dbReference>
<dbReference type="SUPFAM" id="SSF55620">
    <property type="entry name" value="Tetrahydrobiopterin biosynthesis enzymes-like"/>
    <property type="match status" value="1"/>
</dbReference>
<sequence>MKDEGRMIYEDRISSELEAQARKAVGKTFDPSVIDRSILETFPYQYHYRPIHMEHATDEFTCVCPFSGLPDQATLTVKYIPGELCIELKSLKYYFYSFRQVKIFHEHVVNKILEDLVAVLDPVEMTIEAKFTLRGGIASTAIATYKKEEKS</sequence>
<dbReference type="InterPro" id="IPR016856">
    <property type="entry name" value="QueF_type1"/>
</dbReference>
<organism evidence="5">
    <name type="scientific">marine sediment metagenome</name>
    <dbReference type="NCBI Taxonomy" id="412755"/>
    <lineage>
        <taxon>unclassified sequences</taxon>
        <taxon>metagenomes</taxon>
        <taxon>ecological metagenomes</taxon>
    </lineage>
</organism>
<dbReference type="AlphaFoldDB" id="A0A0F9M2D3"/>
<comment type="caution">
    <text evidence="5">The sequence shown here is derived from an EMBL/GenBank/DDBJ whole genome shotgun (WGS) entry which is preliminary data.</text>
</comment>
<dbReference type="NCBIfam" id="TIGR03139">
    <property type="entry name" value="QueF-II"/>
    <property type="match status" value="1"/>
</dbReference>
<dbReference type="PANTHER" id="PTHR34354">
    <property type="entry name" value="NADPH-DEPENDENT 7-CYANO-7-DEAZAGUANINE REDUCTASE"/>
    <property type="match status" value="1"/>
</dbReference>
<evidence type="ECO:0000256" key="3">
    <source>
        <dbReference type="ARBA" id="ARBA00022857"/>
    </source>
</evidence>
<dbReference type="GO" id="GO:0008616">
    <property type="term" value="P:tRNA queuosine(34) biosynthetic process"/>
    <property type="evidence" value="ECO:0007669"/>
    <property type="project" value="UniProtKB-KW"/>
</dbReference>
<evidence type="ECO:0000256" key="1">
    <source>
        <dbReference type="ARBA" id="ARBA00022490"/>
    </source>
</evidence>
<name>A0A0F9M2D3_9ZZZZ</name>
<dbReference type="PANTHER" id="PTHR34354:SF1">
    <property type="entry name" value="NADPH-DEPENDENT 7-CYANO-7-DEAZAGUANINE REDUCTASE"/>
    <property type="match status" value="1"/>
</dbReference>
<dbReference type="GO" id="GO:0033739">
    <property type="term" value="F:preQ1 synthase activity"/>
    <property type="evidence" value="ECO:0007669"/>
    <property type="project" value="InterPro"/>
</dbReference>
<dbReference type="InterPro" id="IPR050084">
    <property type="entry name" value="NADPH_dep_7-cyano-7-deazaG_red"/>
</dbReference>
<keyword evidence="3" id="KW-0521">NADP</keyword>
<keyword evidence="2" id="KW-0671">Queuosine biosynthesis</keyword>
<evidence type="ECO:0000256" key="4">
    <source>
        <dbReference type="ARBA" id="ARBA00023002"/>
    </source>
</evidence>
<dbReference type="InterPro" id="IPR029500">
    <property type="entry name" value="QueF"/>
</dbReference>
<accession>A0A0F9M2D3</accession>